<dbReference type="SUPFAM" id="SSF52091">
    <property type="entry name" value="SpoIIaa-like"/>
    <property type="match status" value="1"/>
</dbReference>
<reference evidence="6" key="1">
    <citation type="journal article" date="2019" name="Int. J. Syst. Evol. Microbiol.">
        <title>The Global Catalogue of Microorganisms (GCM) 10K type strain sequencing project: providing services to taxonomists for standard genome sequencing and annotation.</title>
        <authorList>
            <consortium name="The Broad Institute Genomics Platform"/>
            <consortium name="The Broad Institute Genome Sequencing Center for Infectious Disease"/>
            <person name="Wu L."/>
            <person name="Ma J."/>
        </authorList>
    </citation>
    <scope>NUCLEOTIDE SEQUENCE [LARGE SCALE GENOMIC DNA]</scope>
    <source>
        <strain evidence="6">JCM 18303</strain>
    </source>
</reference>
<dbReference type="NCBIfam" id="TIGR00377">
    <property type="entry name" value="ant_ant_sig"/>
    <property type="match status" value="1"/>
</dbReference>
<dbReference type="PANTHER" id="PTHR33495:SF2">
    <property type="entry name" value="ANTI-SIGMA FACTOR ANTAGONIST TM_1081-RELATED"/>
    <property type="match status" value="1"/>
</dbReference>
<evidence type="ECO:0000259" key="4">
    <source>
        <dbReference type="PROSITE" id="PS50801"/>
    </source>
</evidence>
<feature type="region of interest" description="Disordered" evidence="3">
    <location>
        <begin position="1"/>
        <end position="21"/>
    </location>
</feature>
<dbReference type="InterPro" id="IPR003658">
    <property type="entry name" value="Anti-sigma_ant"/>
</dbReference>
<evidence type="ECO:0000256" key="3">
    <source>
        <dbReference type="SAM" id="MobiDB-lite"/>
    </source>
</evidence>
<name>A0ABP9R887_9PSEU</name>
<dbReference type="Gene3D" id="3.30.750.24">
    <property type="entry name" value="STAS domain"/>
    <property type="match status" value="1"/>
</dbReference>
<protein>
    <recommendedName>
        <fullName evidence="2">Anti-sigma factor antagonist</fullName>
    </recommendedName>
</protein>
<dbReference type="InterPro" id="IPR058548">
    <property type="entry name" value="MlaB-like_STAS"/>
</dbReference>
<dbReference type="PANTHER" id="PTHR33495">
    <property type="entry name" value="ANTI-SIGMA FACTOR ANTAGONIST TM_1081-RELATED-RELATED"/>
    <property type="match status" value="1"/>
</dbReference>
<dbReference type="InterPro" id="IPR002645">
    <property type="entry name" value="STAS_dom"/>
</dbReference>
<dbReference type="InterPro" id="IPR036513">
    <property type="entry name" value="STAS_dom_sf"/>
</dbReference>
<dbReference type="Pfam" id="PF13466">
    <property type="entry name" value="STAS_2"/>
    <property type="match status" value="1"/>
</dbReference>
<feature type="domain" description="STAS" evidence="4">
    <location>
        <begin position="32"/>
        <end position="142"/>
    </location>
</feature>
<dbReference type="CDD" id="cd07043">
    <property type="entry name" value="STAS_anti-anti-sigma_factors"/>
    <property type="match status" value="1"/>
</dbReference>
<proteinExistence type="inferred from homology"/>
<evidence type="ECO:0000256" key="2">
    <source>
        <dbReference type="RuleBase" id="RU003749"/>
    </source>
</evidence>
<dbReference type="Proteomes" id="UP001428817">
    <property type="component" value="Unassembled WGS sequence"/>
</dbReference>
<dbReference type="EMBL" id="BAABJP010000051">
    <property type="protein sequence ID" value="GAA5172612.1"/>
    <property type="molecule type" value="Genomic_DNA"/>
</dbReference>
<accession>A0ABP9R887</accession>
<organism evidence="5 6">
    <name type="scientific">Pseudonocardia eucalypti</name>
    <dbReference type="NCBI Taxonomy" id="648755"/>
    <lineage>
        <taxon>Bacteria</taxon>
        <taxon>Bacillati</taxon>
        <taxon>Actinomycetota</taxon>
        <taxon>Actinomycetes</taxon>
        <taxon>Pseudonocardiales</taxon>
        <taxon>Pseudonocardiaceae</taxon>
        <taxon>Pseudonocardia</taxon>
    </lineage>
</organism>
<gene>
    <name evidence="5" type="ORF">GCM10023321_72740</name>
</gene>
<comment type="caution">
    <text evidence="5">The sequence shown here is derived from an EMBL/GenBank/DDBJ whole genome shotgun (WGS) entry which is preliminary data.</text>
</comment>
<sequence>MIRPPDYGQFMSTHEADPPSGEQQLLTVAVRTVPSPDSRGEAVVATVRGEVDMWTAPRLQAALDRVLRRAAGRRVVVDLLGVTFLDSAGLAALVAATRHAEQRHGPLRIVVDHNRPVVRPIQITDLHDVLMLCHTLEQALTL</sequence>
<comment type="similarity">
    <text evidence="1 2">Belongs to the anti-sigma-factor antagonist family.</text>
</comment>
<evidence type="ECO:0000313" key="6">
    <source>
        <dbReference type="Proteomes" id="UP001428817"/>
    </source>
</evidence>
<keyword evidence="6" id="KW-1185">Reference proteome</keyword>
<dbReference type="PROSITE" id="PS50801">
    <property type="entry name" value="STAS"/>
    <property type="match status" value="1"/>
</dbReference>
<evidence type="ECO:0000256" key="1">
    <source>
        <dbReference type="ARBA" id="ARBA00009013"/>
    </source>
</evidence>
<evidence type="ECO:0000313" key="5">
    <source>
        <dbReference type="EMBL" id="GAA5172612.1"/>
    </source>
</evidence>